<name>A0A9I9DW37_CUCME</name>
<reference evidence="1" key="1">
    <citation type="submission" date="2023-03" db="UniProtKB">
        <authorList>
            <consortium name="EnsemblPlants"/>
        </authorList>
    </citation>
    <scope>IDENTIFICATION</scope>
</reference>
<dbReference type="Gramene" id="MELO3C025047.2.1">
    <property type="protein sequence ID" value="MELO3C025047.2.1"/>
    <property type="gene ID" value="MELO3C025047.2"/>
</dbReference>
<evidence type="ECO:0000313" key="1">
    <source>
        <dbReference type="EnsemblPlants" id="MELO3C025047.2.1"/>
    </source>
</evidence>
<dbReference type="EnsemblPlants" id="MELO3C025047.2.1">
    <property type="protein sequence ID" value="MELO3C025047.2.1"/>
    <property type="gene ID" value="MELO3C025047.2"/>
</dbReference>
<dbReference type="AlphaFoldDB" id="A0A9I9DW37"/>
<sequence length="63" mass="7454">MEMMMVLIDRIEDEDDNSIYYNNIEDEDGDDDRLNRRLQDGDDDRLGCTTLKMEMMIVLAVLH</sequence>
<accession>A0A9I9DW37</accession>
<protein>
    <submittedName>
        <fullName evidence="1">Uncharacterized protein</fullName>
    </submittedName>
</protein>
<organism evidence="1">
    <name type="scientific">Cucumis melo</name>
    <name type="common">Muskmelon</name>
    <dbReference type="NCBI Taxonomy" id="3656"/>
    <lineage>
        <taxon>Eukaryota</taxon>
        <taxon>Viridiplantae</taxon>
        <taxon>Streptophyta</taxon>
        <taxon>Embryophyta</taxon>
        <taxon>Tracheophyta</taxon>
        <taxon>Spermatophyta</taxon>
        <taxon>Magnoliopsida</taxon>
        <taxon>eudicotyledons</taxon>
        <taxon>Gunneridae</taxon>
        <taxon>Pentapetalae</taxon>
        <taxon>rosids</taxon>
        <taxon>fabids</taxon>
        <taxon>Cucurbitales</taxon>
        <taxon>Cucurbitaceae</taxon>
        <taxon>Benincaseae</taxon>
        <taxon>Cucumis</taxon>
    </lineage>
</organism>
<proteinExistence type="predicted"/>